<dbReference type="AlphaFoldDB" id="B2KCC4"/>
<evidence type="ECO:0000256" key="11">
    <source>
        <dbReference type="SAM" id="Phobius"/>
    </source>
</evidence>
<accession>B2KCC4</accession>
<evidence type="ECO:0000256" key="2">
    <source>
        <dbReference type="ARBA" id="ARBA00005675"/>
    </source>
</evidence>
<dbReference type="Proteomes" id="UP000001029">
    <property type="component" value="Chromosome"/>
</dbReference>
<dbReference type="EMBL" id="CP001055">
    <property type="protein sequence ID" value="ACC98045.1"/>
    <property type="molecule type" value="Genomic_DNA"/>
</dbReference>
<comment type="similarity">
    <text evidence="2">Belongs to the cation transport ATPase (P-type) (TC 3.A.3) family. Type IIA subfamily.</text>
</comment>
<dbReference type="PROSITE" id="PS00154">
    <property type="entry name" value="ATPASE_E1_E2"/>
    <property type="match status" value="1"/>
</dbReference>
<dbReference type="Pfam" id="PF00122">
    <property type="entry name" value="E1-E2_ATPase"/>
    <property type="match status" value="1"/>
</dbReference>
<dbReference type="GO" id="GO:0005391">
    <property type="term" value="F:P-type sodium:potassium-exchanging transporter activity"/>
    <property type="evidence" value="ECO:0007669"/>
    <property type="project" value="TreeGrafter"/>
</dbReference>
<dbReference type="InterPro" id="IPR059000">
    <property type="entry name" value="ATPase_P-type_domA"/>
</dbReference>
<keyword evidence="4 11" id="KW-0812">Transmembrane</keyword>
<keyword evidence="5" id="KW-0479">Metal-binding</keyword>
<dbReference type="InterPro" id="IPR018303">
    <property type="entry name" value="ATPase_P-typ_P_site"/>
</dbReference>
<evidence type="ECO:0000313" key="14">
    <source>
        <dbReference type="Proteomes" id="UP000001029"/>
    </source>
</evidence>
<dbReference type="HOGENOM" id="CLU_002360_3_3_0"/>
<dbReference type="GO" id="GO:1990573">
    <property type="term" value="P:potassium ion import across plasma membrane"/>
    <property type="evidence" value="ECO:0007669"/>
    <property type="project" value="TreeGrafter"/>
</dbReference>
<dbReference type="SFLD" id="SFLDG00002">
    <property type="entry name" value="C1.7:_P-type_atpase_like"/>
    <property type="match status" value="1"/>
</dbReference>
<keyword evidence="8" id="KW-1278">Translocase</keyword>
<dbReference type="CDD" id="cd02080">
    <property type="entry name" value="P-type_ATPase_cation"/>
    <property type="match status" value="1"/>
</dbReference>
<dbReference type="PRINTS" id="PR00120">
    <property type="entry name" value="HATPASE"/>
</dbReference>
<evidence type="ECO:0000256" key="1">
    <source>
        <dbReference type="ARBA" id="ARBA00004651"/>
    </source>
</evidence>
<evidence type="ECO:0000259" key="12">
    <source>
        <dbReference type="SMART" id="SM00831"/>
    </source>
</evidence>
<dbReference type="SFLD" id="SFLDF00027">
    <property type="entry name" value="p-type_atpase"/>
    <property type="match status" value="1"/>
</dbReference>
<dbReference type="InterPro" id="IPR008250">
    <property type="entry name" value="ATPase_P-typ_transduc_dom_A_sf"/>
</dbReference>
<evidence type="ECO:0000256" key="10">
    <source>
        <dbReference type="ARBA" id="ARBA00023136"/>
    </source>
</evidence>
<dbReference type="InterPro" id="IPR001757">
    <property type="entry name" value="P_typ_ATPase"/>
</dbReference>
<feature type="transmembrane region" description="Helical" evidence="11">
    <location>
        <begin position="252"/>
        <end position="271"/>
    </location>
</feature>
<feature type="transmembrane region" description="Helical" evidence="11">
    <location>
        <begin position="774"/>
        <end position="799"/>
    </location>
</feature>
<evidence type="ECO:0000313" key="13">
    <source>
        <dbReference type="EMBL" id="ACC98045.1"/>
    </source>
</evidence>
<keyword evidence="10 11" id="KW-0472">Membrane</keyword>
<protein>
    <submittedName>
        <fullName evidence="13">Cation transport ATPase</fullName>
    </submittedName>
</protein>
<organism evidence="13 14">
    <name type="scientific">Elusimicrobium minutum (strain Pei191)</name>
    <dbReference type="NCBI Taxonomy" id="445932"/>
    <lineage>
        <taxon>Bacteria</taxon>
        <taxon>Pseudomonadati</taxon>
        <taxon>Elusimicrobiota</taxon>
        <taxon>Elusimicrobia</taxon>
        <taxon>Elusimicrobiales</taxon>
        <taxon>Elusimicrobiaceae</taxon>
        <taxon>Elusimicrobium</taxon>
    </lineage>
</organism>
<dbReference type="GO" id="GO:0046872">
    <property type="term" value="F:metal ion binding"/>
    <property type="evidence" value="ECO:0007669"/>
    <property type="project" value="UniProtKB-KW"/>
</dbReference>
<dbReference type="InterPro" id="IPR023298">
    <property type="entry name" value="ATPase_P-typ_TM_dom_sf"/>
</dbReference>
<dbReference type="InterPro" id="IPR023214">
    <property type="entry name" value="HAD_sf"/>
</dbReference>
<reference evidence="13 14" key="1">
    <citation type="journal article" date="2009" name="Appl. Environ. Microbiol.">
        <title>Genomic analysis of 'Elusimicrobium minutum,' the first cultivated representative of the phylum 'Elusimicrobia' (formerly termite group 1).</title>
        <authorList>
            <person name="Herlemann D.P.R."/>
            <person name="Geissinger O."/>
            <person name="Ikeda-Ohtsubo W."/>
            <person name="Kunin V."/>
            <person name="Sun H."/>
            <person name="Lapidus A."/>
            <person name="Hugenholtz P."/>
            <person name="Brune A."/>
        </authorList>
    </citation>
    <scope>NUCLEOTIDE SEQUENCE [LARGE SCALE GENOMIC DNA]</scope>
    <source>
        <strain evidence="13 14">Pei191</strain>
    </source>
</reference>
<dbReference type="InterPro" id="IPR006068">
    <property type="entry name" value="ATPase_P-typ_cation-transptr_C"/>
</dbReference>
<dbReference type="InterPro" id="IPR036412">
    <property type="entry name" value="HAD-like_sf"/>
</dbReference>
<dbReference type="GO" id="GO:0005524">
    <property type="term" value="F:ATP binding"/>
    <property type="evidence" value="ECO:0007669"/>
    <property type="project" value="UniProtKB-KW"/>
</dbReference>
<dbReference type="Gene3D" id="2.70.150.10">
    <property type="entry name" value="Calcium-transporting ATPase, cytoplasmic transduction domain A"/>
    <property type="match status" value="1"/>
</dbReference>
<dbReference type="InterPro" id="IPR023299">
    <property type="entry name" value="ATPase_P-typ_cyto_dom_N"/>
</dbReference>
<dbReference type="Pfam" id="PF13246">
    <property type="entry name" value="Cation_ATPase"/>
    <property type="match status" value="1"/>
</dbReference>
<evidence type="ECO:0000256" key="6">
    <source>
        <dbReference type="ARBA" id="ARBA00022741"/>
    </source>
</evidence>
<dbReference type="SUPFAM" id="SSF56784">
    <property type="entry name" value="HAD-like"/>
    <property type="match status" value="1"/>
</dbReference>
<dbReference type="GO" id="GO:1902600">
    <property type="term" value="P:proton transmembrane transport"/>
    <property type="evidence" value="ECO:0007669"/>
    <property type="project" value="TreeGrafter"/>
</dbReference>
<dbReference type="SFLD" id="SFLDS00003">
    <property type="entry name" value="Haloacid_Dehalogenase"/>
    <property type="match status" value="1"/>
</dbReference>
<evidence type="ECO:0000256" key="3">
    <source>
        <dbReference type="ARBA" id="ARBA00022475"/>
    </source>
</evidence>
<evidence type="ECO:0000256" key="4">
    <source>
        <dbReference type="ARBA" id="ARBA00022692"/>
    </source>
</evidence>
<dbReference type="GO" id="GO:0030007">
    <property type="term" value="P:intracellular potassium ion homeostasis"/>
    <property type="evidence" value="ECO:0007669"/>
    <property type="project" value="TreeGrafter"/>
</dbReference>
<feature type="transmembrane region" description="Helical" evidence="11">
    <location>
        <begin position="702"/>
        <end position="722"/>
    </location>
</feature>
<dbReference type="FunFam" id="3.40.50.1000:FF:000001">
    <property type="entry name" value="Phospholipid-transporting ATPase IC"/>
    <property type="match status" value="1"/>
</dbReference>
<dbReference type="InterPro" id="IPR004014">
    <property type="entry name" value="ATPase_P-typ_cation-transptr_N"/>
</dbReference>
<keyword evidence="9 11" id="KW-1133">Transmembrane helix</keyword>
<feature type="domain" description="Cation-transporting P-type ATPase N-terminal" evidence="12">
    <location>
        <begin position="11"/>
        <end position="85"/>
    </location>
</feature>
<feature type="transmembrane region" description="Helical" evidence="11">
    <location>
        <begin position="85"/>
        <end position="105"/>
    </location>
</feature>
<dbReference type="GO" id="GO:0036376">
    <property type="term" value="P:sodium ion export across plasma membrane"/>
    <property type="evidence" value="ECO:0007669"/>
    <property type="project" value="TreeGrafter"/>
</dbReference>
<dbReference type="PANTHER" id="PTHR43294">
    <property type="entry name" value="SODIUM/POTASSIUM-TRANSPORTING ATPASE SUBUNIT ALPHA"/>
    <property type="match status" value="1"/>
</dbReference>
<dbReference type="Pfam" id="PF00689">
    <property type="entry name" value="Cation_ATPase_C"/>
    <property type="match status" value="1"/>
</dbReference>
<keyword evidence="7" id="KW-0067">ATP-binding</keyword>
<dbReference type="KEGG" id="emi:Emin_0489"/>
<evidence type="ECO:0000256" key="5">
    <source>
        <dbReference type="ARBA" id="ARBA00022723"/>
    </source>
</evidence>
<dbReference type="STRING" id="445932.Emin_0489"/>
<dbReference type="GO" id="GO:0016887">
    <property type="term" value="F:ATP hydrolysis activity"/>
    <property type="evidence" value="ECO:0007669"/>
    <property type="project" value="InterPro"/>
</dbReference>
<proteinExistence type="inferred from homology"/>
<dbReference type="FunFam" id="3.40.50.1000:FF:000028">
    <property type="entry name" value="Calcium-transporting P-type ATPase, putative"/>
    <property type="match status" value="1"/>
</dbReference>
<dbReference type="OrthoDB" id="9760364at2"/>
<feature type="transmembrane region" description="Helical" evidence="11">
    <location>
        <begin position="283"/>
        <end position="305"/>
    </location>
</feature>
<dbReference type="Gene3D" id="1.20.1110.10">
    <property type="entry name" value="Calcium-transporting ATPase, transmembrane domain"/>
    <property type="match status" value="1"/>
</dbReference>
<dbReference type="SMART" id="SM00831">
    <property type="entry name" value="Cation_ATPase_N"/>
    <property type="match status" value="1"/>
</dbReference>
<keyword evidence="6" id="KW-0547">Nucleotide-binding</keyword>
<feature type="transmembrane region" description="Helical" evidence="11">
    <location>
        <begin position="734"/>
        <end position="753"/>
    </location>
</feature>
<dbReference type="PANTHER" id="PTHR43294:SF21">
    <property type="entry name" value="CATION TRANSPORTING ATPASE"/>
    <property type="match status" value="1"/>
</dbReference>
<dbReference type="InterPro" id="IPR050510">
    <property type="entry name" value="Cation_transp_ATPase_P-type"/>
</dbReference>
<dbReference type="NCBIfam" id="TIGR01494">
    <property type="entry name" value="ATPase_P-type"/>
    <property type="match status" value="3"/>
</dbReference>
<gene>
    <name evidence="13" type="ordered locus">Emin_0489</name>
</gene>
<keyword evidence="14" id="KW-1185">Reference proteome</keyword>
<evidence type="ECO:0000256" key="7">
    <source>
        <dbReference type="ARBA" id="ARBA00022840"/>
    </source>
</evidence>
<feature type="transmembrane region" description="Helical" evidence="11">
    <location>
        <begin position="843"/>
        <end position="862"/>
    </location>
</feature>
<feature type="transmembrane region" description="Helical" evidence="11">
    <location>
        <begin position="877"/>
        <end position="898"/>
    </location>
</feature>
<evidence type="ECO:0000256" key="9">
    <source>
        <dbReference type="ARBA" id="ARBA00022989"/>
    </source>
</evidence>
<dbReference type="GO" id="GO:0006883">
    <property type="term" value="P:intracellular sodium ion homeostasis"/>
    <property type="evidence" value="ECO:0007669"/>
    <property type="project" value="TreeGrafter"/>
</dbReference>
<evidence type="ECO:0000256" key="8">
    <source>
        <dbReference type="ARBA" id="ARBA00022967"/>
    </source>
</evidence>
<dbReference type="RefSeq" id="WP_012414660.1">
    <property type="nucleotide sequence ID" value="NC_010644.1"/>
</dbReference>
<dbReference type="SUPFAM" id="SSF81660">
    <property type="entry name" value="Metal cation-transporting ATPase, ATP-binding domain N"/>
    <property type="match status" value="1"/>
</dbReference>
<name>B2KCC4_ELUMP</name>
<feature type="transmembrane region" description="Helical" evidence="11">
    <location>
        <begin position="57"/>
        <end position="79"/>
    </location>
</feature>
<sequence>MKKENIQDMEKWYSEDVGEILSKLQVTPEEGLFEEDAKIRLSEFGANVLPQAKRKSALVRFISHFNDILVYVLIVAAIVTAVFGYYIDTAVILLVAFVNASIGFFQESKAERAIENIKKMLSPKAQVIREGVRLEIDASTLTIGDIVILSPGDKVPADLRLIRAENLKIEESALTGESLPTNKKPDMLSTDTMLGDRKNMAFSSTSVRSGKGLGVVVAVGQDTEIGKINQLLSEVEKATTPLIRQTAQFGKFVSTVIIVVSVFIFAFGYFFRDYEKADLLLSVIGLAIAAIPEGLTAILSIILAIGVQTMAKKNAIVRSLPSVETLGSVSVICSDKTGTLTKNEMTVQTVQTREQVFEVTGTGYSPEGAITIDGKTPVNFRENVVMDTLINCFNVCNDSALGKDKDRHWNVKGDPTEGALITLYQKAVLIEHKNFPRISTVPFDSEYKYMATLIEWENDKNIILIKGAPDRLMSIADKELTQKGEQPFDKQFWEDKINELANKGQRIIGAAYKLVPRTVKEIHHEDIYNEANSEGIVFLGLAGMIDPPREEAIEAIEVCAKAGITVKMITGDHVETAKTIGRQMGIENSDKALQGKDLDHMTEEEFVSAANEYNIFARTSPEHKLRIVHALQSKGKICAMTGDGVNDAPALKQADVGVAMGIKGTDVTKDAAEIVLADDNFATIVSAVKEGRRVYDNLKKSILFILPTNGAESFLIMASIIFSTVKPLTPVQILWVNMITSVTISLALAFEKAEPGVMNRPPRSPKTPLLDAYFIWRICFLSVFIGGGSLFMNVVLLGYGVSEQLVRTVTLQTIVLAQAFHLFNSRNIRGFAFNKDFFGNKYVFIVCFVMMFLQLSVTYIPFMNSTFGTVPLALGDWKYPFIFGIIVFIVVEIEKAVMRQIDKIKAAK</sequence>
<comment type="subcellular location">
    <subcellularLocation>
        <location evidence="1">Cell membrane</location>
        <topology evidence="1">Multi-pass membrane protein</topology>
    </subcellularLocation>
</comment>
<dbReference type="SUPFAM" id="SSF81665">
    <property type="entry name" value="Calcium ATPase, transmembrane domain M"/>
    <property type="match status" value="1"/>
</dbReference>
<feature type="transmembrane region" description="Helical" evidence="11">
    <location>
        <begin position="805"/>
        <end position="823"/>
    </location>
</feature>
<dbReference type="FunFam" id="2.70.150.10:FF:000016">
    <property type="entry name" value="Calcium-transporting P-type ATPase putative"/>
    <property type="match status" value="1"/>
</dbReference>
<dbReference type="PRINTS" id="PR00119">
    <property type="entry name" value="CATATPASE"/>
</dbReference>
<dbReference type="GO" id="GO:0005886">
    <property type="term" value="C:plasma membrane"/>
    <property type="evidence" value="ECO:0007669"/>
    <property type="project" value="UniProtKB-SubCell"/>
</dbReference>
<keyword evidence="3" id="KW-1003">Cell membrane</keyword>
<dbReference type="Gene3D" id="3.40.50.1000">
    <property type="entry name" value="HAD superfamily/HAD-like"/>
    <property type="match status" value="1"/>
</dbReference>
<dbReference type="Gene3D" id="3.40.1110.10">
    <property type="entry name" value="Calcium-transporting ATPase, cytoplasmic domain N"/>
    <property type="match status" value="1"/>
</dbReference>
<dbReference type="InterPro" id="IPR044492">
    <property type="entry name" value="P_typ_ATPase_HD_dom"/>
</dbReference>
<dbReference type="Pfam" id="PF00690">
    <property type="entry name" value="Cation_ATPase_N"/>
    <property type="match status" value="1"/>
</dbReference>
<dbReference type="SUPFAM" id="SSF81653">
    <property type="entry name" value="Calcium ATPase, transduction domain A"/>
    <property type="match status" value="1"/>
</dbReference>